<keyword evidence="4" id="KW-1185">Reference proteome</keyword>
<keyword evidence="2" id="KW-0472">Membrane</keyword>
<dbReference type="InterPro" id="IPR012902">
    <property type="entry name" value="N_methyl_site"/>
</dbReference>
<name>A0ABX7R6R1_9GAMM</name>
<evidence type="ECO:0000313" key="4">
    <source>
        <dbReference type="Proteomes" id="UP000663207"/>
    </source>
</evidence>
<organism evidence="3 4">
    <name type="scientific">Shewanella sedimentimangrovi</name>
    <dbReference type="NCBI Taxonomy" id="2814293"/>
    <lineage>
        <taxon>Bacteria</taxon>
        <taxon>Pseudomonadati</taxon>
        <taxon>Pseudomonadota</taxon>
        <taxon>Gammaproteobacteria</taxon>
        <taxon>Alteromonadales</taxon>
        <taxon>Shewanellaceae</taxon>
        <taxon>Shewanella</taxon>
    </lineage>
</organism>
<dbReference type="Pfam" id="PF07963">
    <property type="entry name" value="N_methyl"/>
    <property type="match status" value="1"/>
</dbReference>
<proteinExistence type="predicted"/>
<dbReference type="NCBIfam" id="TIGR02532">
    <property type="entry name" value="IV_pilin_GFxxxE"/>
    <property type="match status" value="1"/>
</dbReference>
<dbReference type="RefSeq" id="WP_207382112.1">
    <property type="nucleotide sequence ID" value="NZ_CP071502.1"/>
</dbReference>
<keyword evidence="2" id="KW-1133">Transmembrane helix</keyword>
<accession>A0ABX7R6R1</accession>
<reference evidence="3 4" key="1">
    <citation type="submission" date="2021-03" db="EMBL/GenBank/DDBJ databases">
        <title>Novel species identification of genus Shewanella.</title>
        <authorList>
            <person name="Liu G."/>
            <person name="Zhang Q."/>
        </authorList>
    </citation>
    <scope>NUCLEOTIDE SEQUENCE [LARGE SCALE GENOMIC DNA]</scope>
    <source>
        <strain evidence="3 4">FJAT-52962</strain>
    </source>
</reference>
<feature type="compositionally biased region" description="Low complexity" evidence="1">
    <location>
        <begin position="91"/>
        <end position="103"/>
    </location>
</feature>
<dbReference type="Proteomes" id="UP000663207">
    <property type="component" value="Chromosome"/>
</dbReference>
<protein>
    <submittedName>
        <fullName evidence="3">Type II secretion system protein</fullName>
    </submittedName>
</protein>
<dbReference type="PROSITE" id="PS00409">
    <property type="entry name" value="PROKAR_NTER_METHYL"/>
    <property type="match status" value="1"/>
</dbReference>
<dbReference type="EMBL" id="CP071502">
    <property type="protein sequence ID" value="QSX39169.1"/>
    <property type="molecule type" value="Genomic_DNA"/>
</dbReference>
<evidence type="ECO:0000256" key="1">
    <source>
        <dbReference type="SAM" id="MobiDB-lite"/>
    </source>
</evidence>
<keyword evidence="2" id="KW-0812">Transmembrane</keyword>
<evidence type="ECO:0000256" key="2">
    <source>
        <dbReference type="SAM" id="Phobius"/>
    </source>
</evidence>
<evidence type="ECO:0000313" key="3">
    <source>
        <dbReference type="EMBL" id="QSX39169.1"/>
    </source>
</evidence>
<gene>
    <name evidence="3" type="ORF">JYB85_16520</name>
</gene>
<feature type="region of interest" description="Disordered" evidence="1">
    <location>
        <begin position="90"/>
        <end position="112"/>
    </location>
</feature>
<sequence>MPCTSKPCSSLSCRYGSTSAKGRGFTLIELVVGMLVIGIALVMMSTMLFPQADRAAVNLYRVRSAELAHSILNEIWGKRFDEASAIGGTPACGSPSGAPCSSSLGRDSGEERNDFDDVDDFNGLNETATLLGSSDTYADRYPRFKLLVTVSNQQADHEKLIQVDVTTPAGEVITYHALRSNY</sequence>
<feature type="transmembrane region" description="Helical" evidence="2">
    <location>
        <begin position="24"/>
        <end position="44"/>
    </location>
</feature>